<dbReference type="InterPro" id="IPR006895">
    <property type="entry name" value="Znf_Sec23_Sec24"/>
</dbReference>
<dbReference type="FunFam" id="2.30.30.380:FF:000001">
    <property type="entry name" value="Protein transport protein SEC23"/>
    <property type="match status" value="1"/>
</dbReference>
<feature type="region of interest" description="Disordered" evidence="11">
    <location>
        <begin position="212"/>
        <end position="250"/>
    </location>
</feature>
<dbReference type="PANTHER" id="PTHR11141:SF0">
    <property type="entry name" value="PROTEIN TRANSPORT PROTEIN SEC23"/>
    <property type="match status" value="1"/>
</dbReference>
<comment type="caution">
    <text evidence="17">The sequence shown here is derived from an EMBL/GenBank/DDBJ whole genome shotgun (WGS) entry which is preliminary data.</text>
</comment>
<dbReference type="AlphaFoldDB" id="A0ABD3Q4G6"/>
<evidence type="ECO:0000256" key="5">
    <source>
        <dbReference type="ARBA" id="ARBA00022833"/>
    </source>
</evidence>
<dbReference type="Gene3D" id="1.20.120.730">
    <property type="entry name" value="Sec23/Sec24 helical domain"/>
    <property type="match status" value="1"/>
</dbReference>
<keyword evidence="4 10" id="KW-0256">Endoplasmic reticulum</keyword>
<dbReference type="InterPro" id="IPR036180">
    <property type="entry name" value="Gelsolin-like_dom_sf"/>
</dbReference>
<keyword evidence="7 10" id="KW-0653">Protein transport</keyword>
<evidence type="ECO:0000256" key="2">
    <source>
        <dbReference type="ARBA" id="ARBA00022448"/>
    </source>
</evidence>
<evidence type="ECO:0000313" key="18">
    <source>
        <dbReference type="Proteomes" id="UP001516023"/>
    </source>
</evidence>
<feature type="domain" description="Sec23/Sec24 helical" evidence="15">
    <location>
        <begin position="592"/>
        <end position="690"/>
    </location>
</feature>
<dbReference type="Pfam" id="PF00626">
    <property type="entry name" value="Gelsolin"/>
    <property type="match status" value="1"/>
</dbReference>
<feature type="domain" description="Sec23/Sec24 beta-sandwich" evidence="16">
    <location>
        <begin position="454"/>
        <end position="556"/>
    </location>
</feature>
<dbReference type="Pfam" id="PF04810">
    <property type="entry name" value="zf-Sec23_Sec24"/>
    <property type="match status" value="1"/>
</dbReference>
<evidence type="ECO:0000256" key="10">
    <source>
        <dbReference type="RuleBase" id="RU365030"/>
    </source>
</evidence>
<feature type="compositionally biased region" description="Low complexity" evidence="11">
    <location>
        <begin position="235"/>
        <end position="245"/>
    </location>
</feature>
<dbReference type="InterPro" id="IPR006900">
    <property type="entry name" value="Sec23/24_helical_dom"/>
</dbReference>
<evidence type="ECO:0000259" key="12">
    <source>
        <dbReference type="Pfam" id="PF00626"/>
    </source>
</evidence>
<dbReference type="SUPFAM" id="SSF81811">
    <property type="entry name" value="Helical domain of Sec23/24"/>
    <property type="match status" value="1"/>
</dbReference>
<dbReference type="Gene3D" id="3.40.50.410">
    <property type="entry name" value="von Willebrand factor, type A domain"/>
    <property type="match status" value="1"/>
</dbReference>
<keyword evidence="10" id="KW-0963">Cytoplasm</keyword>
<evidence type="ECO:0000259" key="13">
    <source>
        <dbReference type="Pfam" id="PF04810"/>
    </source>
</evidence>
<sequence>MQEQHWDVTYTEETAGARLSFHCWPSSRLEATRCVAPIGALYTPLKRLPPTSAPPTALQYDPIRCSTATCHAVLNPYCQVDFRTKLWVCPFCLTRNHFPPHYAENISETNLPAELIPQFATCEYELPSVPVAGPPAFVFCIDTCIHVEELTELADSIQQVLNLLPEDSLVGLVTFGTNVQVHELGFEGIPKAYVIRGNKEYGPAKVGQLLACGPAPGGPAPAGQKGAPPPPPPGQQHHQQQMPQATYESPGEQVLRRFLLPVSECTMTLEAILDDLRKDPWPVPSDKRVARCTGAAMSVATSLLDLAIPRRGARVMMFVGGPCTSGPGAIVSRLKSDDLRSHADLARNAEPLHKPACEFYASLAKRHNIGAAAGKSATAAAANASATSCHVVDVFACSLDQVGVLEMGELVEATGGYMVLGDSFGQSVFKESLRRVFQTFDDDIPEDGGKMQMAFGATLEVLTSREFKVSGAIGPVTSLGKKGPNVSDLEVGRGGTSAWSLGGVDPGTTIAVYFDITNPGTSPLPEGKRRFIQFLTKYQHANGRTRLRTTTLCGPWFNPPPGEDRKGSAPPSGMAAYNGGMEQPNPVKLSFDQEAAAVLLARVAVHRTETEDVADVLRWVDRSLIRLASKFADYVPDDPNSFRLSPEFSLFPQFIFHLRRSQFLQLFNSSPDEAAYYRYILSRENTTNSLVMIQPTLLSYSFNGPPQPALLDSQSVRPDTILLLDTFFHVVVFHGETCAAWREQRYHEQEEHVAFRNLLEAPQADAQTIMDNRFPVPRYIVCDQHKSEARFLMAKLNPSVTHNSEGGSGAQVFTDDVSLRVFMEHLIKLSVQS</sequence>
<keyword evidence="6 10" id="KW-0931">ER-Golgi transport</keyword>
<dbReference type="GO" id="GO:0012507">
    <property type="term" value="C:ER to Golgi transport vesicle membrane"/>
    <property type="evidence" value="ECO:0007669"/>
    <property type="project" value="UniProtKB-SubCell"/>
</dbReference>
<dbReference type="GO" id="GO:0015031">
    <property type="term" value="P:protein transport"/>
    <property type="evidence" value="ECO:0007669"/>
    <property type="project" value="UniProtKB-KW"/>
</dbReference>
<reference evidence="17 18" key="1">
    <citation type="journal article" date="2020" name="G3 (Bethesda)">
        <title>Improved Reference Genome for Cyclotella cryptica CCMP332, a Model for Cell Wall Morphogenesis, Salinity Adaptation, and Lipid Production in Diatoms (Bacillariophyta).</title>
        <authorList>
            <person name="Roberts W.R."/>
            <person name="Downey K.M."/>
            <person name="Ruck E.C."/>
            <person name="Traller J.C."/>
            <person name="Alverson A.J."/>
        </authorList>
    </citation>
    <scope>NUCLEOTIDE SEQUENCE [LARGE SCALE GENOMIC DNA]</scope>
    <source>
        <strain evidence="17 18">CCMP332</strain>
    </source>
</reference>
<dbReference type="InterPro" id="IPR029006">
    <property type="entry name" value="ADF-H/Gelsolin-like_dom_sf"/>
</dbReference>
<dbReference type="Pfam" id="PF04811">
    <property type="entry name" value="Sec23_trunk"/>
    <property type="match status" value="1"/>
</dbReference>
<dbReference type="InterPro" id="IPR007123">
    <property type="entry name" value="Gelsolin-like_dom"/>
</dbReference>
<keyword evidence="3 10" id="KW-0479">Metal-binding</keyword>
<dbReference type="Gene3D" id="2.30.30.380">
    <property type="entry name" value="Zn-finger domain of Sec23/24"/>
    <property type="match status" value="1"/>
</dbReference>
<evidence type="ECO:0000259" key="16">
    <source>
        <dbReference type="Pfam" id="PF08033"/>
    </source>
</evidence>
<dbReference type="InterPro" id="IPR037550">
    <property type="entry name" value="Sec23_C"/>
</dbReference>
<evidence type="ECO:0000256" key="6">
    <source>
        <dbReference type="ARBA" id="ARBA00022892"/>
    </source>
</evidence>
<evidence type="ECO:0000256" key="9">
    <source>
        <dbReference type="ARBA" id="ARBA00023329"/>
    </source>
</evidence>
<comment type="function">
    <text evidence="10">Component of the coat protein complex II (COPII) which promotes the formation of transport vesicles from the endoplasmic reticulum (ER). The coat has two main functions, the physical deformation of the endoplasmic reticulum membrane into vesicles and the selection of cargo molecules.</text>
</comment>
<dbReference type="Proteomes" id="UP001516023">
    <property type="component" value="Unassembled WGS sequence"/>
</dbReference>
<dbReference type="GO" id="GO:0046872">
    <property type="term" value="F:metal ion binding"/>
    <property type="evidence" value="ECO:0007669"/>
    <property type="project" value="UniProtKB-KW"/>
</dbReference>
<organism evidence="17 18">
    <name type="scientific">Cyclotella cryptica</name>
    <dbReference type="NCBI Taxonomy" id="29204"/>
    <lineage>
        <taxon>Eukaryota</taxon>
        <taxon>Sar</taxon>
        <taxon>Stramenopiles</taxon>
        <taxon>Ochrophyta</taxon>
        <taxon>Bacillariophyta</taxon>
        <taxon>Coscinodiscophyceae</taxon>
        <taxon>Thalassiosirophycidae</taxon>
        <taxon>Stephanodiscales</taxon>
        <taxon>Stephanodiscaceae</taxon>
        <taxon>Cyclotella</taxon>
    </lineage>
</organism>
<dbReference type="Gene3D" id="2.60.40.1670">
    <property type="entry name" value="beta-sandwich domain of Sec23/24"/>
    <property type="match status" value="1"/>
</dbReference>
<dbReference type="Pfam" id="PF08033">
    <property type="entry name" value="Sec23_BS"/>
    <property type="match status" value="1"/>
</dbReference>
<comment type="similarity">
    <text evidence="1 10">Belongs to the SEC23/SEC24 family. SEC23 subfamily.</text>
</comment>
<dbReference type="Pfam" id="PF04815">
    <property type="entry name" value="Sec23_helical"/>
    <property type="match status" value="1"/>
</dbReference>
<keyword evidence="18" id="KW-1185">Reference proteome</keyword>
<dbReference type="SUPFAM" id="SSF81995">
    <property type="entry name" value="beta-sandwich domain of Sec23/24"/>
    <property type="match status" value="1"/>
</dbReference>
<evidence type="ECO:0000256" key="8">
    <source>
        <dbReference type="ARBA" id="ARBA00023136"/>
    </source>
</evidence>
<dbReference type="CDD" id="cd11287">
    <property type="entry name" value="Sec23_C"/>
    <property type="match status" value="1"/>
</dbReference>
<keyword evidence="2 10" id="KW-0813">Transport</keyword>
<dbReference type="SUPFAM" id="SSF82919">
    <property type="entry name" value="Zn-finger domain of Sec23/24"/>
    <property type="match status" value="1"/>
</dbReference>
<dbReference type="PANTHER" id="PTHR11141">
    <property type="entry name" value="PROTEIN TRANSPORT PROTEIN SEC23"/>
    <property type="match status" value="1"/>
</dbReference>
<evidence type="ECO:0000256" key="3">
    <source>
        <dbReference type="ARBA" id="ARBA00022723"/>
    </source>
</evidence>
<dbReference type="EMBL" id="JABMIG020000094">
    <property type="protein sequence ID" value="KAL3793140.1"/>
    <property type="molecule type" value="Genomic_DNA"/>
</dbReference>
<evidence type="ECO:0000313" key="17">
    <source>
        <dbReference type="EMBL" id="KAL3793140.1"/>
    </source>
</evidence>
<keyword evidence="8 10" id="KW-0472">Membrane</keyword>
<dbReference type="InterPro" id="IPR006896">
    <property type="entry name" value="Sec23/24_trunk_dom"/>
</dbReference>
<keyword evidence="9 10" id="KW-0968">Cytoplasmic vesicle</keyword>
<keyword evidence="5 10" id="KW-0862">Zinc</keyword>
<dbReference type="InterPro" id="IPR012990">
    <property type="entry name" value="Beta-sandwich_Sec23_24"/>
</dbReference>
<comment type="subcellular location">
    <subcellularLocation>
        <location evidence="10">Cytoplasmic vesicle</location>
        <location evidence="10">COPII-coated vesicle membrane</location>
        <topology evidence="10">Peripheral membrane protein</topology>
        <orientation evidence="10">Cytoplasmic side</orientation>
    </subcellularLocation>
    <subcellularLocation>
        <location evidence="10">Endoplasmic reticulum membrane</location>
        <topology evidence="10">Peripheral membrane protein</topology>
        <orientation evidence="10">Cytoplasmic side</orientation>
    </subcellularLocation>
</comment>
<accession>A0ABD3Q4G6</accession>
<evidence type="ECO:0000259" key="15">
    <source>
        <dbReference type="Pfam" id="PF04815"/>
    </source>
</evidence>
<evidence type="ECO:0000256" key="7">
    <source>
        <dbReference type="ARBA" id="ARBA00022927"/>
    </source>
</evidence>
<evidence type="ECO:0000256" key="1">
    <source>
        <dbReference type="ARBA" id="ARBA00009210"/>
    </source>
</evidence>
<dbReference type="SUPFAM" id="SSF53300">
    <property type="entry name" value="vWA-like"/>
    <property type="match status" value="1"/>
</dbReference>
<dbReference type="InterPro" id="IPR036174">
    <property type="entry name" value="Znf_Sec23_Sec24_sf"/>
</dbReference>
<dbReference type="InterPro" id="IPR036175">
    <property type="entry name" value="Sec23/24_helical_dom_sf"/>
</dbReference>
<dbReference type="SUPFAM" id="SSF82754">
    <property type="entry name" value="C-terminal, gelsolin-like domain of Sec23/24"/>
    <property type="match status" value="1"/>
</dbReference>
<dbReference type="FunFam" id="3.40.20.10:FF:000014">
    <property type="entry name" value="Protein transport protein SEC23"/>
    <property type="match status" value="1"/>
</dbReference>
<proteinExistence type="inferred from homology"/>
<evidence type="ECO:0000259" key="14">
    <source>
        <dbReference type="Pfam" id="PF04811"/>
    </source>
</evidence>
<dbReference type="Gene3D" id="3.40.20.10">
    <property type="entry name" value="Severin"/>
    <property type="match status" value="1"/>
</dbReference>
<evidence type="ECO:0000256" key="11">
    <source>
        <dbReference type="SAM" id="MobiDB-lite"/>
    </source>
</evidence>
<feature type="domain" description="Gelsolin-like" evidence="12">
    <location>
        <begin position="706"/>
        <end position="792"/>
    </location>
</feature>
<dbReference type="InterPro" id="IPR037364">
    <property type="entry name" value="Sec23"/>
</dbReference>
<feature type="domain" description="Sec23/Sec24 trunk" evidence="14">
    <location>
        <begin position="134"/>
        <end position="437"/>
    </location>
</feature>
<gene>
    <name evidence="17" type="ORF">HJC23_005642</name>
</gene>
<dbReference type="FunFam" id="1.20.120.730:FF:000005">
    <property type="entry name" value="Protein transport protein SEC23"/>
    <property type="match status" value="1"/>
</dbReference>
<protein>
    <recommendedName>
        <fullName evidence="10">Protein transport protein SEC23</fullName>
    </recommendedName>
</protein>
<evidence type="ECO:0000256" key="4">
    <source>
        <dbReference type="ARBA" id="ARBA00022824"/>
    </source>
</evidence>
<dbReference type="GO" id="GO:0005789">
    <property type="term" value="C:endoplasmic reticulum membrane"/>
    <property type="evidence" value="ECO:0007669"/>
    <property type="project" value="UniProtKB-SubCell"/>
</dbReference>
<feature type="domain" description="Zinc finger Sec23/Sec24-type" evidence="13">
    <location>
        <begin position="62"/>
        <end position="102"/>
    </location>
</feature>
<dbReference type="InterPro" id="IPR036465">
    <property type="entry name" value="vWFA_dom_sf"/>
</dbReference>
<name>A0ABD3Q4G6_9STRA</name>
<dbReference type="GO" id="GO:0016192">
    <property type="term" value="P:vesicle-mediated transport"/>
    <property type="evidence" value="ECO:0007669"/>
    <property type="project" value="UniProtKB-KW"/>
</dbReference>